<dbReference type="AlphaFoldDB" id="A0A2S4HIG1"/>
<dbReference type="GO" id="GO:0003755">
    <property type="term" value="F:peptidyl-prolyl cis-trans isomerase activity"/>
    <property type="evidence" value="ECO:0007669"/>
    <property type="project" value="InterPro"/>
</dbReference>
<dbReference type="InterPro" id="IPR000297">
    <property type="entry name" value="PPIase_PpiC"/>
</dbReference>
<dbReference type="Proteomes" id="UP000237222">
    <property type="component" value="Unassembled WGS sequence"/>
</dbReference>
<keyword evidence="1" id="KW-0175">Coiled coil</keyword>
<feature type="coiled-coil region" evidence="1">
    <location>
        <begin position="132"/>
        <end position="159"/>
    </location>
</feature>
<evidence type="ECO:0000313" key="4">
    <source>
        <dbReference type="Proteomes" id="UP000237222"/>
    </source>
</evidence>
<reference evidence="3" key="1">
    <citation type="submission" date="2018-01" db="EMBL/GenBank/DDBJ databases">
        <authorList>
            <person name="Yu X.-D."/>
        </authorList>
    </citation>
    <scope>NUCLEOTIDE SEQUENCE</scope>
    <source>
        <strain evidence="3">ZX-21</strain>
    </source>
</reference>
<feature type="domain" description="PpiC" evidence="2">
    <location>
        <begin position="149"/>
        <end position="266"/>
    </location>
</feature>
<comment type="caution">
    <text evidence="3">The sequence shown here is derived from an EMBL/GenBank/DDBJ whole genome shotgun (WGS) entry which is preliminary data.</text>
</comment>
<protein>
    <recommendedName>
        <fullName evidence="2">PpiC domain-containing protein</fullName>
    </recommendedName>
</protein>
<proteinExistence type="predicted"/>
<dbReference type="OrthoDB" id="196786at2"/>
<gene>
    <name evidence="3" type="ORF">C0068_05760</name>
</gene>
<evidence type="ECO:0000313" key="3">
    <source>
        <dbReference type="EMBL" id="POP53777.1"/>
    </source>
</evidence>
<dbReference type="Pfam" id="PF13145">
    <property type="entry name" value="Rotamase_2"/>
    <property type="match status" value="1"/>
</dbReference>
<evidence type="ECO:0000259" key="2">
    <source>
        <dbReference type="Pfam" id="PF13145"/>
    </source>
</evidence>
<name>A0A2S4HIG1_9GAMM</name>
<sequence>MRRFLSSRLLHFFLLGLMLYGITARYDKYQQRFVTCLSQSELQVLAADWARSTGRVATSIELSRLADAALDDQRIVKEAMLQGLHKSDPVIIQRLLRDAEFLGFEGSAREKIDAVLAMDIAAGDEVIRRRLIQILQHNIANAEDKIDASDDQLQAIYTENINIGAVPARLSFEHIFFDVGKTDAKARAEFALQEKLFDASTGDVFLEGNQFFALTPGSLSSKFGHDFSVALNQKEAPMGEWFGPLRSAYGFHLVRLTERQAAYRRPVAVLGPELESIWQKKQQAQHWQDYLEDLRHQYRVECHAPN</sequence>
<accession>A0A2S4HIG1</accession>
<dbReference type="EMBL" id="PQGG01000012">
    <property type="protein sequence ID" value="POP53777.1"/>
    <property type="molecule type" value="Genomic_DNA"/>
</dbReference>
<dbReference type="RefSeq" id="WP_103683536.1">
    <property type="nucleotide sequence ID" value="NZ_PQGG01000012.1"/>
</dbReference>
<evidence type="ECO:0000256" key="1">
    <source>
        <dbReference type="SAM" id="Coils"/>
    </source>
</evidence>
<organism evidence="3 4">
    <name type="scientific">Zhongshania marina</name>
    <dbReference type="NCBI Taxonomy" id="2304603"/>
    <lineage>
        <taxon>Bacteria</taxon>
        <taxon>Pseudomonadati</taxon>
        <taxon>Pseudomonadota</taxon>
        <taxon>Gammaproteobacteria</taxon>
        <taxon>Cellvibrionales</taxon>
        <taxon>Spongiibacteraceae</taxon>
        <taxon>Zhongshania</taxon>
    </lineage>
</organism>